<evidence type="ECO:0000313" key="1">
    <source>
        <dbReference type="EMBL" id="KID55397.1"/>
    </source>
</evidence>
<organism evidence="1 2">
    <name type="scientific">Pseudoalteromonas luteoviolacea</name>
    <dbReference type="NCBI Taxonomy" id="43657"/>
    <lineage>
        <taxon>Bacteria</taxon>
        <taxon>Pseudomonadati</taxon>
        <taxon>Pseudomonadota</taxon>
        <taxon>Gammaproteobacteria</taxon>
        <taxon>Alteromonadales</taxon>
        <taxon>Pseudoalteromonadaceae</taxon>
        <taxon>Pseudoalteromonas</taxon>
    </lineage>
</organism>
<comment type="caution">
    <text evidence="1">The sequence shown here is derived from an EMBL/GenBank/DDBJ whole genome shotgun (WGS) entry which is preliminary data.</text>
</comment>
<reference evidence="1 2" key="1">
    <citation type="submission" date="2014-12" db="EMBL/GenBank/DDBJ databases">
        <title>Draft Genome Sequence of Pseudoalteromonas luteoviolacea HI1.</title>
        <authorList>
            <person name="Asahina A.Y."/>
            <person name="Hadfield M.G."/>
        </authorList>
    </citation>
    <scope>NUCLEOTIDE SEQUENCE [LARGE SCALE GENOMIC DNA]</scope>
    <source>
        <strain evidence="1 2">HI1</strain>
    </source>
</reference>
<sequence length="63" mass="7036">MKKWGSSATDNVTRAPSVAGIARQLHSMASITAQVANVSVHMRSCIWYKAPIKNNENQYFKKL</sequence>
<evidence type="ECO:0000313" key="2">
    <source>
        <dbReference type="Proteomes" id="UP000031327"/>
    </source>
</evidence>
<dbReference type="Proteomes" id="UP000031327">
    <property type="component" value="Unassembled WGS sequence"/>
</dbReference>
<protein>
    <submittedName>
        <fullName evidence="1">Uncharacterized protein</fullName>
    </submittedName>
</protein>
<dbReference type="AlphaFoldDB" id="A0A0C1QJY5"/>
<proteinExistence type="predicted"/>
<name>A0A0C1QJY5_9GAMM</name>
<gene>
    <name evidence="1" type="ORF">JF50_21365</name>
</gene>
<dbReference type="EMBL" id="JWIC01000009">
    <property type="protein sequence ID" value="KID55397.1"/>
    <property type="molecule type" value="Genomic_DNA"/>
</dbReference>
<accession>A0A0C1QJY5</accession>